<dbReference type="GO" id="GO:0031369">
    <property type="term" value="F:translation initiation factor binding"/>
    <property type="evidence" value="ECO:0007669"/>
    <property type="project" value="TreeGrafter"/>
</dbReference>
<dbReference type="PANTHER" id="PTHR23001:SF3">
    <property type="entry name" value="EUKARYOTIC TRANSLATION INITIATION FACTOR 2 SUBUNIT 2"/>
    <property type="match status" value="1"/>
</dbReference>
<protein>
    <recommendedName>
        <fullName evidence="5">Translation initiation factor IF2/IF5 domain-containing protein</fullName>
    </recommendedName>
</protein>
<dbReference type="EMBL" id="JADGJH010000319">
    <property type="protein sequence ID" value="KAJ3131089.1"/>
    <property type="molecule type" value="Genomic_DNA"/>
</dbReference>
<dbReference type="InterPro" id="IPR002735">
    <property type="entry name" value="Transl_init_fac_IF2/IF5_dom"/>
</dbReference>
<dbReference type="InterPro" id="IPR016190">
    <property type="entry name" value="Transl_init_fac_IF2/IF5_Zn-bd"/>
</dbReference>
<evidence type="ECO:0000256" key="3">
    <source>
        <dbReference type="ARBA" id="ARBA00022917"/>
    </source>
</evidence>
<feature type="compositionally biased region" description="Low complexity" evidence="4">
    <location>
        <begin position="285"/>
        <end position="305"/>
    </location>
</feature>
<dbReference type="AlphaFoldDB" id="A0AAD5T5A3"/>
<reference evidence="6" key="1">
    <citation type="submission" date="2020-05" db="EMBL/GenBank/DDBJ databases">
        <title>Phylogenomic resolution of chytrid fungi.</title>
        <authorList>
            <person name="Stajich J.E."/>
            <person name="Amses K."/>
            <person name="Simmons R."/>
            <person name="Seto K."/>
            <person name="Myers J."/>
            <person name="Bonds A."/>
            <person name="Quandt C.A."/>
            <person name="Barry K."/>
            <person name="Liu P."/>
            <person name="Grigoriev I."/>
            <person name="Longcore J.E."/>
            <person name="James T.Y."/>
        </authorList>
    </citation>
    <scope>NUCLEOTIDE SEQUENCE</scope>
    <source>
        <strain evidence="6">JEL0513</strain>
    </source>
</reference>
<proteinExistence type="inferred from homology"/>
<feature type="region of interest" description="Disordered" evidence="4">
    <location>
        <begin position="173"/>
        <end position="200"/>
    </location>
</feature>
<dbReference type="GO" id="GO:0005850">
    <property type="term" value="C:eukaryotic translation initiation factor 2 complex"/>
    <property type="evidence" value="ECO:0007669"/>
    <property type="project" value="TreeGrafter"/>
</dbReference>
<dbReference type="GO" id="GO:0001731">
    <property type="term" value="P:formation of translation preinitiation complex"/>
    <property type="evidence" value="ECO:0007669"/>
    <property type="project" value="TreeGrafter"/>
</dbReference>
<dbReference type="SUPFAM" id="SSF100966">
    <property type="entry name" value="Translation initiation factor 2 beta, aIF2beta, N-terminal domain"/>
    <property type="match status" value="1"/>
</dbReference>
<dbReference type="Proteomes" id="UP001211907">
    <property type="component" value="Unassembled WGS sequence"/>
</dbReference>
<feature type="region of interest" description="Disordered" evidence="4">
    <location>
        <begin position="285"/>
        <end position="309"/>
    </location>
</feature>
<dbReference type="FunFam" id="3.30.30.170:FF:000001">
    <property type="entry name" value="Eukaryotic translation initiation factor 2 subunit"/>
    <property type="match status" value="1"/>
</dbReference>
<comment type="similarity">
    <text evidence="1">Belongs to the eIF-2-beta/eIF-5 family.</text>
</comment>
<keyword evidence="2" id="KW-0396">Initiation factor</keyword>
<sequence>MTVPKHEAEMRTLLMAACLSKTWSEEAVRIIWHDFEVLCHGFRSELSFDLLLGNSYAVNSDNGSTDSLMQHQHGDHDGQTERLNENCPVFLGNENYNCTSGSVRQSFYPYESFVRSLTLEIAFPSLDDNLRCAILLARLNGLKIALSNRQKFMGLKTCRVLLSWFPNSINGDAAVDGGGDGDDGDGLKKRRNKNRKPKEKKEKAFKIFAVAEVEAEATAAELMSEPVEETAAVESIPDPVPAQPNPSLPVFDDGPAVVPVADETAEDLFALLKKKKKKKATFDFDAVEPSAESAPSESAPSAEDSATPKDFPVAEVEVEAIGVATSANNDGLDFLEKKKKKKKRPDLAEFEEMMRQEGGDSTNDSFALGGGLDGTVDTSDAVDGDEKDGTAGLPSAVAGGEDAWLGSNRDYTYPELLSRVFKIIRQNNPDLVGEKKKYTLVPPQVVREGTKKSAFVNVVDIARRMRREPEHLIQYLFSELGTTGSIDGAQRLVMKGRFQQKHIENVLKRYIVEYVTCKTCRSGDTILTKENRLFFLQCQSCGSTKSVAAIKTGFMAQTTKRSAMRNAAA</sequence>
<dbReference type="SUPFAM" id="SSF75689">
    <property type="entry name" value="Zinc-binding domain of translation initiation factor 2 beta"/>
    <property type="match status" value="1"/>
</dbReference>
<dbReference type="InterPro" id="IPR045196">
    <property type="entry name" value="IF2/IF5"/>
</dbReference>
<evidence type="ECO:0000259" key="5">
    <source>
        <dbReference type="SMART" id="SM00653"/>
    </source>
</evidence>
<evidence type="ECO:0000256" key="2">
    <source>
        <dbReference type="ARBA" id="ARBA00022540"/>
    </source>
</evidence>
<dbReference type="Pfam" id="PF01873">
    <property type="entry name" value="eIF-5_eIF-2B"/>
    <property type="match status" value="1"/>
</dbReference>
<keyword evidence="3" id="KW-0648">Protein biosynthesis</keyword>
<dbReference type="GO" id="GO:0003743">
    <property type="term" value="F:translation initiation factor activity"/>
    <property type="evidence" value="ECO:0007669"/>
    <property type="project" value="UniProtKB-KW"/>
</dbReference>
<feature type="domain" description="Translation initiation factor IF2/IF5" evidence="5">
    <location>
        <begin position="435"/>
        <end position="544"/>
    </location>
</feature>
<name>A0AAD5T5A3_9FUNG</name>
<dbReference type="PANTHER" id="PTHR23001">
    <property type="entry name" value="EUKARYOTIC TRANSLATION INITIATION FACTOR"/>
    <property type="match status" value="1"/>
</dbReference>
<evidence type="ECO:0000313" key="7">
    <source>
        <dbReference type="Proteomes" id="UP001211907"/>
    </source>
</evidence>
<evidence type="ECO:0000313" key="6">
    <source>
        <dbReference type="EMBL" id="KAJ3131089.1"/>
    </source>
</evidence>
<organism evidence="6 7">
    <name type="scientific">Physocladia obscura</name>
    <dbReference type="NCBI Taxonomy" id="109957"/>
    <lineage>
        <taxon>Eukaryota</taxon>
        <taxon>Fungi</taxon>
        <taxon>Fungi incertae sedis</taxon>
        <taxon>Chytridiomycota</taxon>
        <taxon>Chytridiomycota incertae sedis</taxon>
        <taxon>Chytridiomycetes</taxon>
        <taxon>Chytridiales</taxon>
        <taxon>Chytriomycetaceae</taxon>
        <taxon>Physocladia</taxon>
    </lineage>
</organism>
<evidence type="ECO:0000256" key="1">
    <source>
        <dbReference type="ARBA" id="ARBA00010397"/>
    </source>
</evidence>
<dbReference type="InterPro" id="IPR016189">
    <property type="entry name" value="Transl_init_fac_IF2/IF5_N"/>
</dbReference>
<feature type="compositionally biased region" description="Basic residues" evidence="4">
    <location>
        <begin position="188"/>
        <end position="198"/>
    </location>
</feature>
<dbReference type="Gene3D" id="3.30.30.170">
    <property type="match status" value="1"/>
</dbReference>
<evidence type="ECO:0000256" key="4">
    <source>
        <dbReference type="SAM" id="MobiDB-lite"/>
    </source>
</evidence>
<dbReference type="GO" id="GO:0003729">
    <property type="term" value="F:mRNA binding"/>
    <property type="evidence" value="ECO:0007669"/>
    <property type="project" value="TreeGrafter"/>
</dbReference>
<gene>
    <name evidence="6" type="ORF">HK100_006833</name>
</gene>
<accession>A0AAD5T5A3</accession>
<comment type="caution">
    <text evidence="6">The sequence shown here is derived from an EMBL/GenBank/DDBJ whole genome shotgun (WGS) entry which is preliminary data.</text>
</comment>
<dbReference type="SMART" id="SM00653">
    <property type="entry name" value="eIF2B_5"/>
    <property type="match status" value="1"/>
</dbReference>
<keyword evidence="7" id="KW-1185">Reference proteome</keyword>